<dbReference type="Gene3D" id="3.90.550.10">
    <property type="entry name" value="Spore Coat Polysaccharide Biosynthesis Protein SpsA, Chain A"/>
    <property type="match status" value="1"/>
</dbReference>
<sequence length="232" mass="25697">MKYLCIIPARKGSKGVPGKNMIEVAGRPLISYSLETAKAAFEGRSDVTIFVSTDSQEIREYAESQGIEVPFLRPDKISGDKSPSIDFVIHALDEFSKKGTHFEAVIILQPTSPLRPVGAVREAMTMMEENPGSDSLITAFEDPSLNIDILYHRADSGYGLAVSKTHNAGGRRQDLPPVYVRNGAIYIVRSDYLKRTRRLIADSPLILVMDEKVSVNVDAMEDLKKVKDILEK</sequence>
<evidence type="ECO:0000313" key="2">
    <source>
        <dbReference type="Proteomes" id="UP000525652"/>
    </source>
</evidence>
<dbReference type="InterPro" id="IPR003329">
    <property type="entry name" value="Cytidylyl_trans"/>
</dbReference>
<evidence type="ECO:0000313" key="1">
    <source>
        <dbReference type="EMBL" id="MBC2601090.1"/>
    </source>
</evidence>
<dbReference type="SUPFAM" id="SSF53448">
    <property type="entry name" value="Nucleotide-diphospho-sugar transferases"/>
    <property type="match status" value="1"/>
</dbReference>
<dbReference type="GO" id="GO:0008781">
    <property type="term" value="F:N-acylneuraminate cytidylyltransferase activity"/>
    <property type="evidence" value="ECO:0007669"/>
    <property type="project" value="TreeGrafter"/>
</dbReference>
<dbReference type="Pfam" id="PF02348">
    <property type="entry name" value="CTP_transf_3"/>
    <property type="match status" value="1"/>
</dbReference>
<organism evidence="1 2">
    <name type="scientific">Puniceicoccus vermicola</name>
    <dbReference type="NCBI Taxonomy" id="388746"/>
    <lineage>
        <taxon>Bacteria</taxon>
        <taxon>Pseudomonadati</taxon>
        <taxon>Verrucomicrobiota</taxon>
        <taxon>Opitutia</taxon>
        <taxon>Puniceicoccales</taxon>
        <taxon>Puniceicoccaceae</taxon>
        <taxon>Puniceicoccus</taxon>
    </lineage>
</organism>
<accession>A0A7X1AW45</accession>
<keyword evidence="1" id="KW-0808">Transferase</keyword>
<keyword evidence="1" id="KW-0548">Nucleotidyltransferase</keyword>
<dbReference type="CDD" id="cd02513">
    <property type="entry name" value="CMP-NeuAc_Synthase"/>
    <property type="match status" value="1"/>
</dbReference>
<protein>
    <submittedName>
        <fullName evidence="1">Acylneuraminate cytidylyltransferase family protein</fullName>
    </submittedName>
</protein>
<dbReference type="InterPro" id="IPR050793">
    <property type="entry name" value="CMP-NeuNAc_synthase"/>
</dbReference>
<name>A0A7X1AW45_9BACT</name>
<dbReference type="EMBL" id="JACHVA010000046">
    <property type="protein sequence ID" value="MBC2601090.1"/>
    <property type="molecule type" value="Genomic_DNA"/>
</dbReference>
<proteinExistence type="predicted"/>
<gene>
    <name evidence="1" type="ORF">H5P30_04770</name>
</gene>
<dbReference type="AlphaFoldDB" id="A0A7X1AW45"/>
<dbReference type="Proteomes" id="UP000525652">
    <property type="component" value="Unassembled WGS sequence"/>
</dbReference>
<comment type="caution">
    <text evidence="1">The sequence shown here is derived from an EMBL/GenBank/DDBJ whole genome shotgun (WGS) entry which is preliminary data.</text>
</comment>
<dbReference type="RefSeq" id="WP_185691816.1">
    <property type="nucleotide sequence ID" value="NZ_JACHVA010000046.1"/>
</dbReference>
<dbReference type="PANTHER" id="PTHR21485">
    <property type="entry name" value="HAD SUPERFAMILY MEMBERS CMAS AND KDSC"/>
    <property type="match status" value="1"/>
</dbReference>
<dbReference type="PANTHER" id="PTHR21485:SF6">
    <property type="entry name" value="N-ACYLNEURAMINATE CYTIDYLYLTRANSFERASE-RELATED"/>
    <property type="match status" value="1"/>
</dbReference>
<keyword evidence="2" id="KW-1185">Reference proteome</keyword>
<dbReference type="InterPro" id="IPR029044">
    <property type="entry name" value="Nucleotide-diphossugar_trans"/>
</dbReference>
<reference evidence="1 2" key="1">
    <citation type="submission" date="2020-07" db="EMBL/GenBank/DDBJ databases">
        <authorList>
            <person name="Feng X."/>
        </authorList>
    </citation>
    <scope>NUCLEOTIDE SEQUENCE [LARGE SCALE GENOMIC DNA]</scope>
    <source>
        <strain evidence="1 2">JCM14086</strain>
    </source>
</reference>